<name>F2ATC9_RHOBT</name>
<comment type="caution">
    <text evidence="1">The sequence shown here is derived from an EMBL/GenBank/DDBJ whole genome shotgun (WGS) entry which is preliminary data.</text>
</comment>
<dbReference type="EMBL" id="AFAR01000164">
    <property type="protein sequence ID" value="EGF27085.1"/>
    <property type="molecule type" value="Genomic_DNA"/>
</dbReference>
<protein>
    <submittedName>
        <fullName evidence="1">Uncharacterized protein</fullName>
    </submittedName>
</protein>
<dbReference type="PATRIC" id="fig|991778.3.peg.3156"/>
<dbReference type="Proteomes" id="UP000006222">
    <property type="component" value="Unassembled WGS sequence"/>
</dbReference>
<sequence>MEAFVGRTVCSDAILIRFAKTPNVARTPHWLNSCINHLSRLNSHTST</sequence>
<dbReference type="AlphaFoldDB" id="F2ATC9"/>
<evidence type="ECO:0000313" key="2">
    <source>
        <dbReference type="Proteomes" id="UP000006222"/>
    </source>
</evidence>
<proteinExistence type="predicted"/>
<accession>F2ATC9</accession>
<evidence type="ECO:0000313" key="1">
    <source>
        <dbReference type="EMBL" id="EGF27085.1"/>
    </source>
</evidence>
<gene>
    <name evidence="1" type="ORF">RBWH47_02656</name>
</gene>
<reference evidence="1 2" key="1">
    <citation type="journal article" date="2013" name="Mar. Genomics">
        <title>Expression of sulfatases in Rhodopirellula baltica and the diversity of sulfatases in the genus Rhodopirellula.</title>
        <authorList>
            <person name="Wegner C.E."/>
            <person name="Richter-Heitmann T."/>
            <person name="Klindworth A."/>
            <person name="Klockow C."/>
            <person name="Richter M."/>
            <person name="Achstetter T."/>
            <person name="Glockner F.O."/>
            <person name="Harder J."/>
        </authorList>
    </citation>
    <scope>NUCLEOTIDE SEQUENCE [LARGE SCALE GENOMIC DNA]</scope>
    <source>
        <strain evidence="1 2">WH47</strain>
    </source>
</reference>
<organism evidence="1 2">
    <name type="scientific">Rhodopirellula baltica WH47</name>
    <dbReference type="NCBI Taxonomy" id="991778"/>
    <lineage>
        <taxon>Bacteria</taxon>
        <taxon>Pseudomonadati</taxon>
        <taxon>Planctomycetota</taxon>
        <taxon>Planctomycetia</taxon>
        <taxon>Pirellulales</taxon>
        <taxon>Pirellulaceae</taxon>
        <taxon>Rhodopirellula</taxon>
    </lineage>
</organism>